<dbReference type="OrthoDB" id="8455855at2"/>
<proteinExistence type="predicted"/>
<dbReference type="AlphaFoldDB" id="A0A845Q8F2"/>
<sequence length="78" mass="8243">MSSKASEEALERLHTAVAEELTRRIQSGEAKPADISAAVKFLKDNGIEADIGSSNADSATQKLADILPFPQSITGEQS</sequence>
<reference evidence="1 2" key="1">
    <citation type="journal article" date="2016" name="Int. J. Syst. Evol. Microbiol.">
        <title>Pyruvatibacter mobilis gen. nov., sp. nov., a marine bacterium from the culture broth of Picochlorum sp. 122.</title>
        <authorList>
            <person name="Wang G."/>
            <person name="Tang M."/>
            <person name="Wu H."/>
            <person name="Dai S."/>
            <person name="Li T."/>
            <person name="Chen C."/>
            <person name="He H."/>
            <person name="Fan J."/>
            <person name="Xiang W."/>
            <person name="Li X."/>
        </authorList>
    </citation>
    <scope>NUCLEOTIDE SEQUENCE [LARGE SCALE GENOMIC DNA]</scope>
    <source>
        <strain evidence="1 2">GYP-11</strain>
    </source>
</reference>
<dbReference type="GeneID" id="300653489"/>
<name>A0A845Q8F2_9HYPH</name>
<gene>
    <name evidence="1" type="ORF">GTQ45_02030</name>
</gene>
<dbReference type="Proteomes" id="UP000470384">
    <property type="component" value="Unassembled WGS sequence"/>
</dbReference>
<comment type="caution">
    <text evidence="1">The sequence shown here is derived from an EMBL/GenBank/DDBJ whole genome shotgun (WGS) entry which is preliminary data.</text>
</comment>
<evidence type="ECO:0000313" key="2">
    <source>
        <dbReference type="Proteomes" id="UP000470384"/>
    </source>
</evidence>
<dbReference type="InterPro" id="IPR024345">
    <property type="entry name" value="DNA_matur_Phage_T7-like"/>
</dbReference>
<accession>A0A845Q8F2</accession>
<dbReference type="Pfam" id="PF11123">
    <property type="entry name" value="DNA_Packaging_2"/>
    <property type="match status" value="1"/>
</dbReference>
<dbReference type="RefSeq" id="WP_160586599.1">
    <property type="nucleotide sequence ID" value="NZ_BMHN01000001.1"/>
</dbReference>
<keyword evidence="2" id="KW-1185">Reference proteome</keyword>
<dbReference type="EMBL" id="WXYQ01000001">
    <property type="protein sequence ID" value="NBG94510.1"/>
    <property type="molecule type" value="Genomic_DNA"/>
</dbReference>
<evidence type="ECO:0000313" key="1">
    <source>
        <dbReference type="EMBL" id="NBG94510.1"/>
    </source>
</evidence>
<protein>
    <submittedName>
        <fullName evidence="1">Uncharacterized protein</fullName>
    </submittedName>
</protein>
<organism evidence="1 2">
    <name type="scientific">Pyruvatibacter mobilis</name>
    <dbReference type="NCBI Taxonomy" id="1712261"/>
    <lineage>
        <taxon>Bacteria</taxon>
        <taxon>Pseudomonadati</taxon>
        <taxon>Pseudomonadota</taxon>
        <taxon>Alphaproteobacteria</taxon>
        <taxon>Hyphomicrobiales</taxon>
        <taxon>Parvibaculaceae</taxon>
        <taxon>Pyruvatibacter</taxon>
    </lineage>
</organism>